<organism evidence="6 7">
    <name type="scientific">Halobellus ruber</name>
    <dbReference type="NCBI Taxonomy" id="2761102"/>
    <lineage>
        <taxon>Archaea</taxon>
        <taxon>Methanobacteriati</taxon>
        <taxon>Methanobacteriota</taxon>
        <taxon>Stenosarchaea group</taxon>
        <taxon>Halobacteria</taxon>
        <taxon>Halobacteriales</taxon>
        <taxon>Haloferacaceae</taxon>
        <taxon>Halobellus</taxon>
    </lineage>
</organism>
<dbReference type="Proteomes" id="UP000546257">
    <property type="component" value="Unassembled WGS sequence"/>
</dbReference>
<evidence type="ECO:0000259" key="5">
    <source>
        <dbReference type="Pfam" id="PF00496"/>
    </source>
</evidence>
<reference evidence="6 7" key="1">
    <citation type="submission" date="2020-08" db="EMBL/GenBank/DDBJ databases">
        <authorList>
            <person name="Seo M.-J."/>
        </authorList>
    </citation>
    <scope>NUCLEOTIDE SEQUENCE [LARGE SCALE GENOMIC DNA]</scope>
    <source>
        <strain evidence="6 7">MBLA0160</strain>
    </source>
</reference>
<dbReference type="RefSeq" id="WP_185191970.1">
    <property type="nucleotide sequence ID" value="NZ_JACKXD010000001.1"/>
</dbReference>
<evidence type="ECO:0000256" key="1">
    <source>
        <dbReference type="ARBA" id="ARBA00005695"/>
    </source>
</evidence>
<dbReference type="InterPro" id="IPR000914">
    <property type="entry name" value="SBP_5_dom"/>
</dbReference>
<dbReference type="GO" id="GO:0042597">
    <property type="term" value="C:periplasmic space"/>
    <property type="evidence" value="ECO:0007669"/>
    <property type="project" value="UniProtKB-ARBA"/>
</dbReference>
<feature type="compositionally biased region" description="Low complexity" evidence="4">
    <location>
        <begin position="47"/>
        <end position="57"/>
    </location>
</feature>
<proteinExistence type="inferred from homology"/>
<accession>A0A7J9SKS6</accession>
<comment type="similarity">
    <text evidence="1">Belongs to the bacterial solute-binding protein 5 family.</text>
</comment>
<keyword evidence="2" id="KW-0813">Transport</keyword>
<feature type="domain" description="Solute-binding protein family 5" evidence="5">
    <location>
        <begin position="113"/>
        <end position="501"/>
    </location>
</feature>
<dbReference type="SUPFAM" id="SSF53850">
    <property type="entry name" value="Periplasmic binding protein-like II"/>
    <property type="match status" value="1"/>
</dbReference>
<gene>
    <name evidence="6" type="ORF">H5V44_04860</name>
</gene>
<dbReference type="Gene3D" id="3.40.190.10">
    <property type="entry name" value="Periplasmic binding protein-like II"/>
    <property type="match status" value="1"/>
</dbReference>
<evidence type="ECO:0000313" key="6">
    <source>
        <dbReference type="EMBL" id="MBB6645631.1"/>
    </source>
</evidence>
<dbReference type="InterPro" id="IPR039424">
    <property type="entry name" value="SBP_5"/>
</dbReference>
<dbReference type="EMBL" id="JACKXD010000001">
    <property type="protein sequence ID" value="MBB6645631.1"/>
    <property type="molecule type" value="Genomic_DNA"/>
</dbReference>
<protein>
    <submittedName>
        <fullName evidence="6">ABC transporter substrate-binding protein</fullName>
    </submittedName>
</protein>
<dbReference type="PIRSF" id="PIRSF002741">
    <property type="entry name" value="MppA"/>
    <property type="match status" value="1"/>
</dbReference>
<evidence type="ECO:0000256" key="2">
    <source>
        <dbReference type="ARBA" id="ARBA00022448"/>
    </source>
</evidence>
<dbReference type="GO" id="GO:0015833">
    <property type="term" value="P:peptide transport"/>
    <property type="evidence" value="ECO:0007669"/>
    <property type="project" value="TreeGrafter"/>
</dbReference>
<dbReference type="CDD" id="cd00995">
    <property type="entry name" value="PBP2_NikA_DppA_OppA_like"/>
    <property type="match status" value="1"/>
</dbReference>
<dbReference type="InterPro" id="IPR030678">
    <property type="entry name" value="Peptide/Ni-bd"/>
</dbReference>
<dbReference type="Gene3D" id="3.10.105.10">
    <property type="entry name" value="Dipeptide-binding Protein, Domain 3"/>
    <property type="match status" value="1"/>
</dbReference>
<comment type="caution">
    <text evidence="6">The sequence shown here is derived from an EMBL/GenBank/DDBJ whole genome shotgun (WGS) entry which is preliminary data.</text>
</comment>
<dbReference type="Pfam" id="PF00496">
    <property type="entry name" value="SBP_bac_5"/>
    <property type="match status" value="1"/>
</dbReference>
<dbReference type="Gene3D" id="3.90.76.10">
    <property type="entry name" value="Dipeptide-binding Protein, Domain 1"/>
    <property type="match status" value="1"/>
</dbReference>
<name>A0A7J9SKS6_9EURY</name>
<dbReference type="GO" id="GO:0043190">
    <property type="term" value="C:ATP-binding cassette (ABC) transporter complex"/>
    <property type="evidence" value="ECO:0007669"/>
    <property type="project" value="InterPro"/>
</dbReference>
<sequence length="627" mass="68912">MPRGRHATRETGVPSITRRQWLAALGVGTTTALAGCSANDDGEETGTTDGGDTTDGTPSVSGTYDTVTASSFSTLNPLYNTSSGAGTAIGRALDQGYTFDLDGEYFPLLYDMSTDDDGSVWVFEIREGLSFGDPYGAVTAESFVYQIQELHQTDWAATAQSSSWDGVTVEQTGELEFQAELEQAQLLWPESYDPLLFPIPRALVEPYVDEEDAEGLQQDEDLLNLTFTGNLGGFVLDEWERGAGTTYSRNDDYYIQDIDEGPDLFANAPYFEGATIDVVEERASRLAALETGEADSAGIPPERFSEFQEKPNVSTYRIPQPFNRILSVNMRDNGWNAGPGNLFRYIPFRQGLAAAIGKEELIAGIFRGLAQPHFTWQPSWSEWYPGDDAITQFGVGDQYGGEVARGLVEEALAESEFDYRFDGGTLVTPEGETVTLDLYHLAGGETSQLIAEYIAGEFGDKFGIDVTVEAIDGVRFQRDYWTGEPQGGTDTVNGEEVTWNQPTPNNPGPRSVTSAESWDMSIVYGLNTYPQNPLTNQVFFDGANSFYNPVGYYPEFDAAGIFQRAREASSEEGLQGPFTELFENLAAEQPYVMLAFGDDLVGYNPDLVGPAEDFFNGWDFPAWYFDE</sequence>
<evidence type="ECO:0000256" key="3">
    <source>
        <dbReference type="ARBA" id="ARBA00022729"/>
    </source>
</evidence>
<evidence type="ECO:0000256" key="4">
    <source>
        <dbReference type="SAM" id="MobiDB-lite"/>
    </source>
</evidence>
<dbReference type="GO" id="GO:1904680">
    <property type="term" value="F:peptide transmembrane transporter activity"/>
    <property type="evidence" value="ECO:0007669"/>
    <property type="project" value="TreeGrafter"/>
</dbReference>
<feature type="region of interest" description="Disordered" evidence="4">
    <location>
        <begin position="35"/>
        <end position="60"/>
    </location>
</feature>
<keyword evidence="7" id="KW-1185">Reference proteome</keyword>
<keyword evidence="3" id="KW-0732">Signal</keyword>
<dbReference type="PANTHER" id="PTHR30290:SF9">
    <property type="entry name" value="OLIGOPEPTIDE-BINDING PROTEIN APPA"/>
    <property type="match status" value="1"/>
</dbReference>
<evidence type="ECO:0000313" key="7">
    <source>
        <dbReference type="Proteomes" id="UP000546257"/>
    </source>
</evidence>
<dbReference type="AlphaFoldDB" id="A0A7J9SKS6"/>
<dbReference type="PANTHER" id="PTHR30290">
    <property type="entry name" value="PERIPLASMIC BINDING COMPONENT OF ABC TRANSPORTER"/>
    <property type="match status" value="1"/>
</dbReference>